<evidence type="ECO:0000313" key="2">
    <source>
        <dbReference type="EMBL" id="WVZ25899.1"/>
    </source>
</evidence>
<evidence type="ECO:0000256" key="1">
    <source>
        <dbReference type="SAM" id="MobiDB-lite"/>
    </source>
</evidence>
<keyword evidence="3" id="KW-1185">Reference proteome</keyword>
<dbReference type="GO" id="GO:0030915">
    <property type="term" value="C:Smc5-Smc6 complex"/>
    <property type="evidence" value="ECO:0007669"/>
    <property type="project" value="InterPro"/>
</dbReference>
<reference evidence="2 3" key="1">
    <citation type="journal article" date="2023" name="Life. Sci Alliance">
        <title>Evolutionary insights into 3D genome organization and epigenetic landscape of Vigna mungo.</title>
        <authorList>
            <person name="Junaid A."/>
            <person name="Singh B."/>
            <person name="Bhatia S."/>
        </authorList>
    </citation>
    <scope>NUCLEOTIDE SEQUENCE [LARGE SCALE GENOMIC DNA]</scope>
    <source>
        <strain evidence="2">Urdbean</strain>
    </source>
</reference>
<evidence type="ECO:0000313" key="3">
    <source>
        <dbReference type="Proteomes" id="UP001374535"/>
    </source>
</evidence>
<dbReference type="InterPro" id="IPR034561">
    <property type="entry name" value="SNI1"/>
</dbReference>
<dbReference type="GO" id="GO:0005634">
    <property type="term" value="C:nucleus"/>
    <property type="evidence" value="ECO:0007669"/>
    <property type="project" value="InterPro"/>
</dbReference>
<protein>
    <submittedName>
        <fullName evidence="2">Uncharacterized protein</fullName>
    </submittedName>
</protein>
<dbReference type="EMBL" id="CP144700">
    <property type="protein sequence ID" value="WVZ25899.1"/>
    <property type="molecule type" value="Genomic_DNA"/>
</dbReference>
<dbReference type="Proteomes" id="UP001374535">
    <property type="component" value="Chromosome 1"/>
</dbReference>
<accession>A0AAQ3SB46</accession>
<organism evidence="2 3">
    <name type="scientific">Vigna mungo</name>
    <name type="common">Black gram</name>
    <name type="synonym">Phaseolus mungo</name>
    <dbReference type="NCBI Taxonomy" id="3915"/>
    <lineage>
        <taxon>Eukaryota</taxon>
        <taxon>Viridiplantae</taxon>
        <taxon>Streptophyta</taxon>
        <taxon>Embryophyta</taxon>
        <taxon>Tracheophyta</taxon>
        <taxon>Spermatophyta</taxon>
        <taxon>Magnoliopsida</taxon>
        <taxon>eudicotyledons</taxon>
        <taxon>Gunneridae</taxon>
        <taxon>Pentapetalae</taxon>
        <taxon>rosids</taxon>
        <taxon>fabids</taxon>
        <taxon>Fabales</taxon>
        <taxon>Fabaceae</taxon>
        <taxon>Papilionoideae</taxon>
        <taxon>50 kb inversion clade</taxon>
        <taxon>NPAAA clade</taxon>
        <taxon>indigoferoid/millettioid clade</taxon>
        <taxon>Phaseoleae</taxon>
        <taxon>Vigna</taxon>
    </lineage>
</organism>
<name>A0AAQ3SB46_VIGMU</name>
<dbReference type="AlphaFoldDB" id="A0AAQ3SB46"/>
<feature type="region of interest" description="Disordered" evidence="1">
    <location>
        <begin position="120"/>
        <end position="143"/>
    </location>
</feature>
<sequence>MELSDHLYFEKLAKVGAEMLNPSYGERWNRTVIDDNMLAMFDASETKDPHQDTLDDLFHMLRTGNSLEIIVRSYKLLVDLDKHFPRVYLSQSSSNSPSKLVVAKEAWSPFINCLDNGTAEAGDKESSGPLDPSYGSITSLTGL</sequence>
<dbReference type="GO" id="GO:0010113">
    <property type="term" value="P:negative regulation of systemic acquired resistance"/>
    <property type="evidence" value="ECO:0007669"/>
    <property type="project" value="TreeGrafter"/>
</dbReference>
<proteinExistence type="predicted"/>
<dbReference type="PANTHER" id="PTHR37243:SF2">
    <property type="entry name" value="NEGATIVE REGULATOR OF SYSTEMIC ACQUIRED RESISTANCE SNI1"/>
    <property type="match status" value="1"/>
</dbReference>
<dbReference type="GO" id="GO:0006974">
    <property type="term" value="P:DNA damage response"/>
    <property type="evidence" value="ECO:0007669"/>
    <property type="project" value="InterPro"/>
</dbReference>
<dbReference type="GO" id="GO:0000976">
    <property type="term" value="F:transcription cis-regulatory region binding"/>
    <property type="evidence" value="ECO:0007669"/>
    <property type="project" value="TreeGrafter"/>
</dbReference>
<gene>
    <name evidence="2" type="ORF">V8G54_004443</name>
</gene>
<dbReference type="GO" id="GO:0045892">
    <property type="term" value="P:negative regulation of DNA-templated transcription"/>
    <property type="evidence" value="ECO:0007669"/>
    <property type="project" value="InterPro"/>
</dbReference>
<dbReference type="PANTHER" id="PTHR37243">
    <property type="entry name" value="NEGATIVE REGULATOR OF SYSTEMIC ACQUIRED RESISTANCE SNI1"/>
    <property type="match status" value="1"/>
</dbReference>